<dbReference type="InterPro" id="IPR020610">
    <property type="entry name" value="Thiolase_AS"/>
</dbReference>
<dbReference type="NCBIfam" id="TIGR01930">
    <property type="entry name" value="AcCoA-C-Actrans"/>
    <property type="match status" value="1"/>
</dbReference>
<comment type="similarity">
    <text evidence="2 6">Belongs to the thiolase-like superfamily. Thiolase family.</text>
</comment>
<dbReference type="PIRSF" id="PIRSF000429">
    <property type="entry name" value="Ac-CoA_Ac_transf"/>
    <property type="match status" value="1"/>
</dbReference>
<accession>A0A1B6J2S8</accession>
<proteinExistence type="inferred from homology"/>
<dbReference type="PANTHER" id="PTHR18919:SF107">
    <property type="entry name" value="ACETYL-COA ACETYLTRANSFERASE, CYTOSOLIC"/>
    <property type="match status" value="1"/>
</dbReference>
<evidence type="ECO:0008006" key="11">
    <source>
        <dbReference type="Google" id="ProtNLM"/>
    </source>
</evidence>
<dbReference type="Pfam" id="PF02803">
    <property type="entry name" value="Thiolase_C"/>
    <property type="match status" value="1"/>
</dbReference>
<dbReference type="FunFam" id="3.40.47.10:FF:000010">
    <property type="entry name" value="Acetyl-CoA acetyltransferase (Thiolase)"/>
    <property type="match status" value="1"/>
</dbReference>
<dbReference type="InterPro" id="IPR020617">
    <property type="entry name" value="Thiolase_C"/>
</dbReference>
<feature type="active site" description="Proton acceptor" evidence="5">
    <location>
        <position position="348"/>
    </location>
</feature>
<dbReference type="Gene3D" id="3.40.47.10">
    <property type="match status" value="2"/>
</dbReference>
<feature type="active site" description="Acyl-thioester intermediate" evidence="5">
    <location>
        <position position="89"/>
    </location>
</feature>
<evidence type="ECO:0000256" key="6">
    <source>
        <dbReference type="RuleBase" id="RU003557"/>
    </source>
</evidence>
<dbReference type="PANTHER" id="PTHR18919">
    <property type="entry name" value="ACETYL-COA C-ACYLTRANSFERASE"/>
    <property type="match status" value="1"/>
</dbReference>
<evidence type="ECO:0000256" key="2">
    <source>
        <dbReference type="ARBA" id="ARBA00010982"/>
    </source>
</evidence>
<dbReference type="EMBL" id="GECU01014243">
    <property type="protein sequence ID" value="JAS93463.1"/>
    <property type="molecule type" value="Transcribed_RNA"/>
</dbReference>
<dbReference type="Pfam" id="PF00108">
    <property type="entry name" value="Thiolase_N"/>
    <property type="match status" value="1"/>
</dbReference>
<dbReference type="InterPro" id="IPR020615">
    <property type="entry name" value="Thiolase_acyl_enz_int_AS"/>
</dbReference>
<evidence type="ECO:0000259" key="8">
    <source>
        <dbReference type="Pfam" id="PF02803"/>
    </source>
</evidence>
<dbReference type="SUPFAM" id="SSF53901">
    <property type="entry name" value="Thiolase-like"/>
    <property type="match status" value="2"/>
</dbReference>
<dbReference type="PROSITE" id="PS00099">
    <property type="entry name" value="THIOLASE_3"/>
    <property type="match status" value="1"/>
</dbReference>
<evidence type="ECO:0000313" key="10">
    <source>
        <dbReference type="EMBL" id="JAS93463.1"/>
    </source>
</evidence>
<dbReference type="AlphaFoldDB" id="A0A1B6J2S8"/>
<dbReference type="InterPro" id="IPR020616">
    <property type="entry name" value="Thiolase_N"/>
</dbReference>
<dbReference type="InterPro" id="IPR016039">
    <property type="entry name" value="Thiolase-like"/>
</dbReference>
<feature type="domain" description="Thiolase C-terminal" evidence="8">
    <location>
        <begin position="270"/>
        <end position="391"/>
    </location>
</feature>
<gene>
    <name evidence="10" type="ORF">g.45911</name>
    <name evidence="9" type="ORF">g.45912</name>
</gene>
<dbReference type="CDD" id="cd00751">
    <property type="entry name" value="thiolase"/>
    <property type="match status" value="1"/>
</dbReference>
<dbReference type="PROSITE" id="PS00737">
    <property type="entry name" value="THIOLASE_2"/>
    <property type="match status" value="1"/>
</dbReference>
<evidence type="ECO:0000259" key="7">
    <source>
        <dbReference type="Pfam" id="PF00108"/>
    </source>
</evidence>
<protein>
    <recommendedName>
        <fullName evidence="11">Thiolase N-terminal domain-containing protein</fullName>
    </recommendedName>
</protein>
<reference evidence="10" key="1">
    <citation type="submission" date="2015-11" db="EMBL/GenBank/DDBJ databases">
        <title>De novo transcriptome assembly of four potential Pierce s Disease insect vectors from Arizona vineyards.</title>
        <authorList>
            <person name="Tassone E.E."/>
        </authorList>
    </citation>
    <scope>NUCLEOTIDE SEQUENCE</scope>
</reference>
<keyword evidence="4 6" id="KW-0012">Acyltransferase</keyword>
<evidence type="ECO:0000256" key="1">
    <source>
        <dbReference type="ARBA" id="ARBA00005189"/>
    </source>
</evidence>
<dbReference type="InterPro" id="IPR002155">
    <property type="entry name" value="Thiolase"/>
</dbReference>
<dbReference type="PROSITE" id="PS00098">
    <property type="entry name" value="THIOLASE_1"/>
    <property type="match status" value="1"/>
</dbReference>
<evidence type="ECO:0000256" key="5">
    <source>
        <dbReference type="PIRSR" id="PIRSR000429-1"/>
    </source>
</evidence>
<feature type="active site" description="Proton acceptor" evidence="5">
    <location>
        <position position="378"/>
    </location>
</feature>
<name>A0A1B6J2S8_9HEMI</name>
<evidence type="ECO:0000313" key="9">
    <source>
        <dbReference type="EMBL" id="JAS79430.1"/>
    </source>
</evidence>
<comment type="pathway">
    <text evidence="1">Lipid metabolism.</text>
</comment>
<dbReference type="EMBL" id="GECU01028276">
    <property type="protein sequence ID" value="JAS79430.1"/>
    <property type="molecule type" value="Transcribed_RNA"/>
</dbReference>
<dbReference type="GO" id="GO:0003988">
    <property type="term" value="F:acetyl-CoA C-acyltransferase activity"/>
    <property type="evidence" value="ECO:0007669"/>
    <property type="project" value="UniProtKB-ARBA"/>
</dbReference>
<keyword evidence="3 6" id="KW-0808">Transferase</keyword>
<sequence>MLKDIVIVSAARTPIGTFCGSLSTLKSHDLGCVVIKEVLKRASLDPSDVSEVIFGQGLTAGEGQNPARQAAIKAGLSYSVPAYSVSMLCGSGLKSVVVGSQSLQVGDSSVCVCGGQESMSQAPHFIHLRGGVKMGNTTLTDHMISDGLTDAFFNLHMGETAENMATQFAISREEQDKQAVESQRRAENAQKQGHFVKEIVPVTIKSSKGDKVISEDEYPKHGTTLEGLAKLQPFFVKNGSVTVGNASGVNDGAAAVVLMTSEEAQKRGLSPLARIVAYAEGGCDPKIMGYGPVPAVRRVLEKAGWNKDDVDLYELNEAFAAQALAVERELGVDSSKVNVSGGAIALGHPIGASGARVLVTLLYGLQRTGGKRGVASLCIGGGMGIAIAIQRD</sequence>
<evidence type="ECO:0000256" key="4">
    <source>
        <dbReference type="ARBA" id="ARBA00023315"/>
    </source>
</evidence>
<organism evidence="10">
    <name type="scientific">Homalodisca liturata</name>
    <dbReference type="NCBI Taxonomy" id="320908"/>
    <lineage>
        <taxon>Eukaryota</taxon>
        <taxon>Metazoa</taxon>
        <taxon>Ecdysozoa</taxon>
        <taxon>Arthropoda</taxon>
        <taxon>Hexapoda</taxon>
        <taxon>Insecta</taxon>
        <taxon>Pterygota</taxon>
        <taxon>Neoptera</taxon>
        <taxon>Paraneoptera</taxon>
        <taxon>Hemiptera</taxon>
        <taxon>Auchenorrhyncha</taxon>
        <taxon>Membracoidea</taxon>
        <taxon>Cicadellidae</taxon>
        <taxon>Cicadellinae</taxon>
        <taxon>Proconiini</taxon>
        <taxon>Homalodisca</taxon>
    </lineage>
</organism>
<feature type="domain" description="Thiolase N-terminal" evidence="7">
    <location>
        <begin position="5"/>
        <end position="261"/>
    </location>
</feature>
<dbReference type="InterPro" id="IPR020613">
    <property type="entry name" value="Thiolase_CS"/>
</dbReference>
<evidence type="ECO:0000256" key="3">
    <source>
        <dbReference type="ARBA" id="ARBA00022679"/>
    </source>
</evidence>